<dbReference type="WBParaSite" id="ALUE_0001869601-mRNA-1">
    <property type="protein sequence ID" value="ALUE_0001869601-mRNA-1"/>
    <property type="gene ID" value="ALUE_0001869601"/>
</dbReference>
<name>A0A9J2Q8P5_ASCLU</name>
<evidence type="ECO:0000313" key="2">
    <source>
        <dbReference type="WBParaSite" id="ALUE_0001869601-mRNA-1"/>
    </source>
</evidence>
<accession>A0A9J2Q8P5</accession>
<dbReference type="AlphaFoldDB" id="A0A9J2Q8P5"/>
<sequence>MDAFLDEYLSPTQIPTVFISALPLRPDEPPFTKVFYPDNIRDDKQVSLSDLRERSWYYVCVEWENFNRHNESTGTDCRILRTLDRFGKNADTTVVDIEIVDIESTTMRFRVSLSDLRERSWYYVCVEWENFNRHNESTGTDCRILRTLDRFGKNADTTVVDIEIVDIESTTMRFRVRSLVDFPMRLTASLQGGSGPLVPSQVFNYRESSDLEIIFSLLKQDVDYGKFCLLEEPLVTGYTAMGRLIAGINIEKCYFGKLHTKDYELSTFDSEASPYKRAASASTSFRQQLFMLSITIMISFSVTLLC</sequence>
<evidence type="ECO:0000313" key="1">
    <source>
        <dbReference type="Proteomes" id="UP000036681"/>
    </source>
</evidence>
<organism evidence="1 2">
    <name type="scientific">Ascaris lumbricoides</name>
    <name type="common">Giant roundworm</name>
    <dbReference type="NCBI Taxonomy" id="6252"/>
    <lineage>
        <taxon>Eukaryota</taxon>
        <taxon>Metazoa</taxon>
        <taxon>Ecdysozoa</taxon>
        <taxon>Nematoda</taxon>
        <taxon>Chromadorea</taxon>
        <taxon>Rhabditida</taxon>
        <taxon>Spirurina</taxon>
        <taxon>Ascaridomorpha</taxon>
        <taxon>Ascaridoidea</taxon>
        <taxon>Ascarididae</taxon>
        <taxon>Ascaris</taxon>
    </lineage>
</organism>
<dbReference type="Proteomes" id="UP000036681">
    <property type="component" value="Unplaced"/>
</dbReference>
<proteinExistence type="predicted"/>
<protein>
    <submittedName>
        <fullName evidence="2">Uncharacterized protein</fullName>
    </submittedName>
</protein>
<reference evidence="2" key="1">
    <citation type="submission" date="2023-03" db="UniProtKB">
        <authorList>
            <consortium name="WormBaseParasite"/>
        </authorList>
    </citation>
    <scope>IDENTIFICATION</scope>
</reference>
<keyword evidence="1" id="KW-1185">Reference proteome</keyword>